<evidence type="ECO:0000313" key="1">
    <source>
        <dbReference type="EMBL" id="QDU55014.1"/>
    </source>
</evidence>
<dbReference type="EMBL" id="CP036278">
    <property type="protein sequence ID" value="QDU55014.1"/>
    <property type="molecule type" value="Genomic_DNA"/>
</dbReference>
<reference evidence="1 2" key="1">
    <citation type="submission" date="2019-02" db="EMBL/GenBank/DDBJ databases">
        <title>Deep-cultivation of Planctomycetes and their phenomic and genomic characterization uncovers novel biology.</title>
        <authorList>
            <person name="Wiegand S."/>
            <person name="Jogler M."/>
            <person name="Boedeker C."/>
            <person name="Pinto D."/>
            <person name="Vollmers J."/>
            <person name="Rivas-Marin E."/>
            <person name="Kohn T."/>
            <person name="Peeters S.H."/>
            <person name="Heuer A."/>
            <person name="Rast P."/>
            <person name="Oberbeckmann S."/>
            <person name="Bunk B."/>
            <person name="Jeske O."/>
            <person name="Meyerdierks A."/>
            <person name="Storesund J.E."/>
            <person name="Kallscheuer N."/>
            <person name="Luecker S."/>
            <person name="Lage O.M."/>
            <person name="Pohl T."/>
            <person name="Merkel B.J."/>
            <person name="Hornburger P."/>
            <person name="Mueller R.-W."/>
            <person name="Bruemmer F."/>
            <person name="Labrenz M."/>
            <person name="Spormann A.M."/>
            <person name="Op den Camp H."/>
            <person name="Overmann J."/>
            <person name="Amann R."/>
            <person name="Jetten M.S.M."/>
            <person name="Mascher T."/>
            <person name="Medema M.H."/>
            <person name="Devos D.P."/>
            <person name="Kaster A.-K."/>
            <person name="Ovreas L."/>
            <person name="Rohde M."/>
            <person name="Galperin M.Y."/>
            <person name="Jogler C."/>
        </authorList>
    </citation>
    <scope>NUCLEOTIDE SEQUENCE [LARGE SCALE GENOMIC DNA]</scope>
    <source>
        <strain evidence="1 2">Pan181</strain>
    </source>
</reference>
<sequence length="125" mass="13694">MRAFAGASVKHFAPKSRKSIRGGFILSFHGRPDSPFPFVLRHFLPSPKITRREFRPTLLVSGGKTIRCQLSVVSRQSSVVCGSWFVVCGSLPSAGRFLDASTAQQRAYRLQSATKLSNSAAPIAW</sequence>
<evidence type="ECO:0000313" key="2">
    <source>
        <dbReference type="Proteomes" id="UP000315750"/>
    </source>
</evidence>
<organism evidence="1 2">
    <name type="scientific">Aeoliella mucimassa</name>
    <dbReference type="NCBI Taxonomy" id="2527972"/>
    <lineage>
        <taxon>Bacteria</taxon>
        <taxon>Pseudomonadati</taxon>
        <taxon>Planctomycetota</taxon>
        <taxon>Planctomycetia</taxon>
        <taxon>Pirellulales</taxon>
        <taxon>Lacipirellulaceae</taxon>
        <taxon>Aeoliella</taxon>
    </lineage>
</organism>
<proteinExistence type="predicted"/>
<accession>A0A518AK02</accession>
<gene>
    <name evidence="1" type="ORF">Pan181_11990</name>
</gene>
<dbReference type="AlphaFoldDB" id="A0A518AK02"/>
<keyword evidence="2" id="KW-1185">Reference proteome</keyword>
<protein>
    <submittedName>
        <fullName evidence="1">Uncharacterized protein</fullName>
    </submittedName>
</protein>
<dbReference type="KEGG" id="amuc:Pan181_11990"/>
<name>A0A518AK02_9BACT</name>
<dbReference type="Proteomes" id="UP000315750">
    <property type="component" value="Chromosome"/>
</dbReference>